<dbReference type="Proteomes" id="UP000265520">
    <property type="component" value="Unassembled WGS sequence"/>
</dbReference>
<evidence type="ECO:0000313" key="3">
    <source>
        <dbReference type="Proteomes" id="UP000265520"/>
    </source>
</evidence>
<name>A0A392P831_9FABA</name>
<feature type="domain" description="DNA-directed RNA polymerase C-terminal" evidence="1">
    <location>
        <begin position="5"/>
        <end position="36"/>
    </location>
</feature>
<proteinExistence type="predicted"/>
<comment type="caution">
    <text evidence="2">The sequence shown here is derived from an EMBL/GenBank/DDBJ whole genome shotgun (WGS) entry which is preliminary data.</text>
</comment>
<dbReference type="InterPro" id="IPR043502">
    <property type="entry name" value="DNA/RNA_pol_sf"/>
</dbReference>
<keyword evidence="2" id="KW-0804">Transcription</keyword>
<keyword evidence="2" id="KW-0240">DNA-directed RNA polymerase</keyword>
<evidence type="ECO:0000259" key="1">
    <source>
        <dbReference type="Pfam" id="PF00940"/>
    </source>
</evidence>
<dbReference type="GO" id="GO:0000428">
    <property type="term" value="C:DNA-directed RNA polymerase complex"/>
    <property type="evidence" value="ECO:0007669"/>
    <property type="project" value="UniProtKB-KW"/>
</dbReference>
<evidence type="ECO:0000313" key="2">
    <source>
        <dbReference type="EMBL" id="MCI07629.1"/>
    </source>
</evidence>
<dbReference type="AlphaFoldDB" id="A0A392P831"/>
<dbReference type="SUPFAM" id="SSF56672">
    <property type="entry name" value="DNA/RNA polymerases"/>
    <property type="match status" value="1"/>
</dbReference>
<sequence>LLENFEKTFPELKFPPLPERGDFDLQEVLKSPYFFN</sequence>
<dbReference type="Pfam" id="PF00940">
    <property type="entry name" value="RNA_pol"/>
    <property type="match status" value="1"/>
</dbReference>
<gene>
    <name evidence="2" type="ORF">A2U01_0028698</name>
</gene>
<protein>
    <submittedName>
        <fullName evidence="2">DNA-directed RNA polymerase 1B mitochondrial-like</fullName>
    </submittedName>
</protein>
<reference evidence="2 3" key="1">
    <citation type="journal article" date="2018" name="Front. Plant Sci.">
        <title>Red Clover (Trifolium pratense) and Zigzag Clover (T. medium) - A Picture of Genomic Similarities and Differences.</title>
        <authorList>
            <person name="Dluhosova J."/>
            <person name="Istvanek J."/>
            <person name="Nedelnik J."/>
            <person name="Repkova J."/>
        </authorList>
    </citation>
    <scope>NUCLEOTIDE SEQUENCE [LARGE SCALE GENOMIC DNA]</scope>
    <source>
        <strain evidence="3">cv. 10/8</strain>
        <tissue evidence="2">Leaf</tissue>
    </source>
</reference>
<keyword evidence="3" id="KW-1185">Reference proteome</keyword>
<dbReference type="EMBL" id="LXQA010066090">
    <property type="protein sequence ID" value="MCI07629.1"/>
    <property type="molecule type" value="Genomic_DNA"/>
</dbReference>
<dbReference type="InterPro" id="IPR046950">
    <property type="entry name" value="DNA-dir_Rpol_C_phage-type"/>
</dbReference>
<accession>A0A392P831</accession>
<organism evidence="2 3">
    <name type="scientific">Trifolium medium</name>
    <dbReference type="NCBI Taxonomy" id="97028"/>
    <lineage>
        <taxon>Eukaryota</taxon>
        <taxon>Viridiplantae</taxon>
        <taxon>Streptophyta</taxon>
        <taxon>Embryophyta</taxon>
        <taxon>Tracheophyta</taxon>
        <taxon>Spermatophyta</taxon>
        <taxon>Magnoliopsida</taxon>
        <taxon>eudicotyledons</taxon>
        <taxon>Gunneridae</taxon>
        <taxon>Pentapetalae</taxon>
        <taxon>rosids</taxon>
        <taxon>fabids</taxon>
        <taxon>Fabales</taxon>
        <taxon>Fabaceae</taxon>
        <taxon>Papilionoideae</taxon>
        <taxon>50 kb inversion clade</taxon>
        <taxon>NPAAA clade</taxon>
        <taxon>Hologalegina</taxon>
        <taxon>IRL clade</taxon>
        <taxon>Trifolieae</taxon>
        <taxon>Trifolium</taxon>
    </lineage>
</organism>
<feature type="non-terminal residue" evidence="2">
    <location>
        <position position="1"/>
    </location>
</feature>